<dbReference type="Gene3D" id="1.10.260.40">
    <property type="entry name" value="lambda repressor-like DNA-binding domains"/>
    <property type="match status" value="1"/>
</dbReference>
<evidence type="ECO:0000313" key="3">
    <source>
        <dbReference type="Proteomes" id="UP000007136"/>
    </source>
</evidence>
<evidence type="ECO:0000313" key="2">
    <source>
        <dbReference type="EMBL" id="ACB80882.1"/>
    </source>
</evidence>
<dbReference type="AlphaFoldDB" id="B1ZD13"/>
<dbReference type="Pfam" id="PF01381">
    <property type="entry name" value="HTH_3"/>
    <property type="match status" value="1"/>
</dbReference>
<dbReference type="KEGG" id="mpo:Mpop_2727"/>
<dbReference type="SUPFAM" id="SSF47413">
    <property type="entry name" value="lambda repressor-like DNA-binding domains"/>
    <property type="match status" value="1"/>
</dbReference>
<dbReference type="CDD" id="cd00093">
    <property type="entry name" value="HTH_XRE"/>
    <property type="match status" value="1"/>
</dbReference>
<organism evidence="2 3">
    <name type="scientific">Methylorubrum populi (strain ATCC BAA-705 / NCIMB 13946 / BJ001)</name>
    <name type="common">Methylobacterium populi</name>
    <dbReference type="NCBI Taxonomy" id="441620"/>
    <lineage>
        <taxon>Bacteria</taxon>
        <taxon>Pseudomonadati</taxon>
        <taxon>Pseudomonadota</taxon>
        <taxon>Alphaproteobacteria</taxon>
        <taxon>Hyphomicrobiales</taxon>
        <taxon>Methylobacteriaceae</taxon>
        <taxon>Methylorubrum</taxon>
    </lineage>
</organism>
<sequence>MQIKSNKAATDIDVRIGQRIAALRVNRRMSQTELGTAIGVTFQQVQKYEKGRNRVGGGRLQQIATALGVRVSDFYGDEQPAGGDATVVFDLLRDPHGIRIARALQSANSAEARNAIVGVVEAVASSFARPVAA</sequence>
<proteinExistence type="predicted"/>
<dbReference type="EMBL" id="CP001029">
    <property type="protein sequence ID" value="ACB80882.1"/>
    <property type="molecule type" value="Genomic_DNA"/>
</dbReference>
<reference evidence="2" key="1">
    <citation type="submission" date="2008-04" db="EMBL/GenBank/DDBJ databases">
        <title>Complete sequence of chromosome of Methylobacterium populi BJ001.</title>
        <authorList>
            <consortium name="US DOE Joint Genome Institute"/>
            <person name="Copeland A."/>
            <person name="Lucas S."/>
            <person name="Lapidus A."/>
            <person name="Glavina del Rio T."/>
            <person name="Dalin E."/>
            <person name="Tice H."/>
            <person name="Bruce D."/>
            <person name="Goodwin L."/>
            <person name="Pitluck S."/>
            <person name="Chertkov O."/>
            <person name="Brettin T."/>
            <person name="Detter J.C."/>
            <person name="Han C."/>
            <person name="Kuske C.R."/>
            <person name="Schmutz J."/>
            <person name="Larimer F."/>
            <person name="Land M."/>
            <person name="Hauser L."/>
            <person name="Kyrpides N."/>
            <person name="Mikhailova N."/>
            <person name="Marx C."/>
            <person name="Richardson P."/>
        </authorList>
    </citation>
    <scope>NUCLEOTIDE SEQUENCE [LARGE SCALE GENOMIC DNA]</scope>
    <source>
        <strain evidence="2">BJ001</strain>
    </source>
</reference>
<dbReference type="OrthoDB" id="9797172at2"/>
<dbReference type="InterPro" id="IPR010982">
    <property type="entry name" value="Lambda_DNA-bd_dom_sf"/>
</dbReference>
<evidence type="ECO:0000259" key="1">
    <source>
        <dbReference type="PROSITE" id="PS50943"/>
    </source>
</evidence>
<dbReference type="Proteomes" id="UP000007136">
    <property type="component" value="Chromosome"/>
</dbReference>
<dbReference type="HOGENOM" id="CLU_066192_26_3_5"/>
<dbReference type="RefSeq" id="WP_012454604.1">
    <property type="nucleotide sequence ID" value="NC_010725.1"/>
</dbReference>
<dbReference type="SMART" id="SM00530">
    <property type="entry name" value="HTH_XRE"/>
    <property type="match status" value="1"/>
</dbReference>
<name>B1ZD13_METPB</name>
<dbReference type="GO" id="GO:0003677">
    <property type="term" value="F:DNA binding"/>
    <property type="evidence" value="ECO:0007669"/>
    <property type="project" value="InterPro"/>
</dbReference>
<dbReference type="PROSITE" id="PS50943">
    <property type="entry name" value="HTH_CROC1"/>
    <property type="match status" value="1"/>
</dbReference>
<dbReference type="InterPro" id="IPR001387">
    <property type="entry name" value="Cro/C1-type_HTH"/>
</dbReference>
<protein>
    <submittedName>
        <fullName evidence="2">Transcriptional regulator, XRE family</fullName>
    </submittedName>
</protein>
<gene>
    <name evidence="2" type="ordered locus">Mpop_2727</name>
</gene>
<dbReference type="STRING" id="441620.Mpop_2727"/>
<feature type="domain" description="HTH cro/C1-type" evidence="1">
    <location>
        <begin position="20"/>
        <end position="74"/>
    </location>
</feature>
<accession>B1ZD13</accession>
<dbReference type="eggNOG" id="COG1396">
    <property type="taxonomic scope" value="Bacteria"/>
</dbReference>